<dbReference type="CDD" id="cd00082">
    <property type="entry name" value="HisKA"/>
    <property type="match status" value="1"/>
</dbReference>
<evidence type="ECO:0000256" key="7">
    <source>
        <dbReference type="ARBA" id="ARBA00023012"/>
    </source>
</evidence>
<evidence type="ECO:0000256" key="1">
    <source>
        <dbReference type="ARBA" id="ARBA00000085"/>
    </source>
</evidence>
<dbReference type="Pfam" id="PF13188">
    <property type="entry name" value="PAS_8"/>
    <property type="match status" value="1"/>
</dbReference>
<dbReference type="Proteomes" id="UP000001978">
    <property type="component" value="Chromosome"/>
</dbReference>
<keyword evidence="8" id="KW-0812">Transmembrane</keyword>
<keyword evidence="5 11" id="KW-0808">Transferase</keyword>
<dbReference type="PANTHER" id="PTHR43047:SF72">
    <property type="entry name" value="OSMOSENSING HISTIDINE PROTEIN KINASE SLN1"/>
    <property type="match status" value="1"/>
</dbReference>
<keyword evidence="7" id="KW-0902">Two-component regulatory system</keyword>
<dbReference type="InterPro" id="IPR004358">
    <property type="entry name" value="Sig_transdc_His_kin-like_C"/>
</dbReference>
<dbReference type="InterPro" id="IPR000014">
    <property type="entry name" value="PAS"/>
</dbReference>
<dbReference type="Pfam" id="PF00512">
    <property type="entry name" value="HisKA"/>
    <property type="match status" value="1"/>
</dbReference>
<gene>
    <name evidence="11" type="ordered locus">CD630_14920</name>
</gene>
<sequence>MGNMESKGTLSKNKVYILANGLFLVIALLNINLYTVSINMYRIILLWIFGYSIVYISSFKTDEFINILKVGCLVLVFVSILGVVNLKIQKFQIVLLNLSIINMSTFIYLTISKVKKLRISPILIFYSAFVILDYFIRNIFSDINWNMIIILINICISMFNLLYLLNKLDSNIEHYKLIKDLTYFVFFTTIICFVAISKINIVDSDRLIGVIYLLLCNHTYYVYVYSLNNRVVYPYYELDSINKKLSKKSEQLGKINLAIEKDMIIQRTLKNYIDQRKELLRQALDTIPNVWIVTDYDFNISYTNNKFKDEFSKDMNNYYKILTFIKEDEKVAEKLKKFDNDISIIDKLVELNDKIYLLSLSNNKDESNYLISLNDITNEIKIDEEIRNINKDYENIILNIPSPILVRSAEGGIKKNKVISINKKYEKSFKCVSSDLVDMTLEQYFETFNIDFFDNREFKRLNLTQEKKAEIVSYNDTANCIVNFVMSDSEGEEHVEEVRVGDYWSDNKLFKLLTFRDITKEINILRTVNEQKIIYEKLLDVIPEAIFLEDLSTSRVLYTNRAFRELFGISSDVLGVTTQKYRNILVKKYINNLNIGEREKSIHIVNENNHIKEVKMISRTLYFGQKRSRVRIIKDLSVQRESERLKKALIKQRQYDQMKMEFYANISHELKTPLNNIYSSVQLIENLYKKGKIIDFQDILKEHIKITKQNMFRLLRLIDNIINISQVKSDIYKIKAVNFDIIDITERIVTSISSYAKSKGIDLIFDTDEETVMVGLDPESIERIILNILSNAIKFTLEGGEILVGIYKKDETVEIIIKDTGVGIDKEKLNDIFNRFKQIENSGISNEFGSGIGLCLTKSLIEIQNGKIYIDSKVGEGTSVKIIFPIKEVVEEVYDNSNYNDNIEKFEIEFFDIYK</sequence>
<reference evidence="11 12" key="1">
    <citation type="journal article" date="2006" name="Nat. Genet.">
        <title>The multidrug-resistant human pathogen Clostridium difficile has a highly mobile, mosaic genome.</title>
        <authorList>
            <person name="Sebaihia M."/>
            <person name="Wren B.W."/>
            <person name="Mullany P."/>
            <person name="Fairweather N.F."/>
            <person name="Minton N."/>
            <person name="Stabler R."/>
            <person name="Thomson N.R."/>
            <person name="Roberts A.P."/>
            <person name="Cerdeno-Tarraga A.M."/>
            <person name="Wang H."/>
            <person name="Holden M.T.G."/>
            <person name="Wright A."/>
            <person name="Churcher C."/>
            <person name="Quail M.A."/>
            <person name="Baker S."/>
            <person name="Bason N."/>
            <person name="Brooks K."/>
            <person name="Chillingworth T."/>
            <person name="Cronin A."/>
            <person name="Davis P."/>
            <person name="Dowd L."/>
            <person name="Fraser A."/>
            <person name="Feltwell T."/>
            <person name="Hance Z."/>
            <person name="Holroyd S."/>
            <person name="Jagels K."/>
            <person name="Moule S."/>
            <person name="Mungall K."/>
            <person name="Price C."/>
            <person name="Rabbinowitsch R."/>
            <person name="Sharp S."/>
            <person name="Simmonds M."/>
            <person name="Steven K."/>
            <person name="Unwin L."/>
            <person name="Whithead S."/>
            <person name="Dupuy B."/>
            <person name="Dougan G."/>
            <person name="Barrell B.and.Parkhill.J."/>
        </authorList>
    </citation>
    <scope>NUCLEOTIDE SEQUENCE [LARGE SCALE GENOMIC DNA]</scope>
    <source>
        <strain evidence="11 12">630</strain>
    </source>
</reference>
<name>Q18C12_CLOD6</name>
<evidence type="ECO:0000256" key="3">
    <source>
        <dbReference type="ARBA" id="ARBA00012438"/>
    </source>
</evidence>
<feature type="transmembrane region" description="Helical" evidence="8">
    <location>
        <begin position="117"/>
        <end position="136"/>
    </location>
</feature>
<dbReference type="GO" id="GO:0009927">
    <property type="term" value="F:histidine phosphotransfer kinase activity"/>
    <property type="evidence" value="ECO:0007669"/>
    <property type="project" value="TreeGrafter"/>
</dbReference>
<protein>
    <recommendedName>
        <fullName evidence="3">histidine kinase</fullName>
        <ecNumber evidence="3">2.7.13.3</ecNumber>
    </recommendedName>
</protein>
<feature type="transmembrane region" description="Helical" evidence="8">
    <location>
        <begin position="143"/>
        <end position="165"/>
    </location>
</feature>
<evidence type="ECO:0000256" key="8">
    <source>
        <dbReference type="SAM" id="Phobius"/>
    </source>
</evidence>
<proteinExistence type="predicted"/>
<dbReference type="KEGG" id="cdf:CD630_14920"/>
<keyword evidence="8" id="KW-0472">Membrane</keyword>
<dbReference type="GO" id="GO:0005886">
    <property type="term" value="C:plasma membrane"/>
    <property type="evidence" value="ECO:0007669"/>
    <property type="project" value="TreeGrafter"/>
</dbReference>
<dbReference type="Pfam" id="PF02518">
    <property type="entry name" value="HATPase_c"/>
    <property type="match status" value="1"/>
</dbReference>
<evidence type="ECO:0000256" key="4">
    <source>
        <dbReference type="ARBA" id="ARBA00022553"/>
    </source>
</evidence>
<dbReference type="EMBL" id="AM180355">
    <property type="protein sequence ID" value="CAJ68357.1"/>
    <property type="molecule type" value="Genomic_DNA"/>
</dbReference>
<dbReference type="PRINTS" id="PR00344">
    <property type="entry name" value="BCTRLSENSOR"/>
</dbReference>
<dbReference type="PATRIC" id="fig|272563.8.peg.1564"/>
<evidence type="ECO:0000256" key="2">
    <source>
        <dbReference type="ARBA" id="ARBA00004370"/>
    </source>
</evidence>
<dbReference type="PANTHER" id="PTHR43047">
    <property type="entry name" value="TWO-COMPONENT HISTIDINE PROTEIN KINASE"/>
    <property type="match status" value="1"/>
</dbReference>
<feature type="transmembrane region" description="Helical" evidence="8">
    <location>
        <begin position="15"/>
        <end position="33"/>
    </location>
</feature>
<evidence type="ECO:0000256" key="5">
    <source>
        <dbReference type="ARBA" id="ARBA00022679"/>
    </source>
</evidence>
<feature type="domain" description="PAS" evidence="10">
    <location>
        <begin position="531"/>
        <end position="572"/>
    </location>
</feature>
<dbReference type="InterPro" id="IPR003594">
    <property type="entry name" value="HATPase_dom"/>
</dbReference>
<dbReference type="InterPro" id="IPR036097">
    <property type="entry name" value="HisK_dim/P_sf"/>
</dbReference>
<feature type="transmembrane region" description="Helical" evidence="8">
    <location>
        <begin position="208"/>
        <end position="226"/>
    </location>
</feature>
<dbReference type="OrthoDB" id="9813151at2"/>
<keyword evidence="6 11" id="KW-0418">Kinase</keyword>
<dbReference type="SUPFAM" id="SSF55785">
    <property type="entry name" value="PYP-like sensor domain (PAS domain)"/>
    <property type="match status" value="1"/>
</dbReference>
<dbReference type="FunFam" id="3.30.565.10:FF:000006">
    <property type="entry name" value="Sensor histidine kinase WalK"/>
    <property type="match status" value="1"/>
</dbReference>
<dbReference type="AlphaFoldDB" id="Q18C12"/>
<dbReference type="STRING" id="272563.CD630_14920"/>
<dbReference type="SUPFAM" id="SSF47384">
    <property type="entry name" value="Homodimeric domain of signal transducing histidine kinase"/>
    <property type="match status" value="1"/>
</dbReference>
<dbReference type="eggNOG" id="COG5002">
    <property type="taxonomic scope" value="Bacteria"/>
</dbReference>
<keyword evidence="4" id="KW-0597">Phosphoprotein</keyword>
<evidence type="ECO:0000313" key="12">
    <source>
        <dbReference type="Proteomes" id="UP000001978"/>
    </source>
</evidence>
<evidence type="ECO:0000313" key="11">
    <source>
        <dbReference type="EMBL" id="CAJ68357.1"/>
    </source>
</evidence>
<feature type="domain" description="Histidine kinase" evidence="9">
    <location>
        <begin position="665"/>
        <end position="888"/>
    </location>
</feature>
<dbReference type="Gene3D" id="3.30.565.10">
    <property type="entry name" value="Histidine kinase-like ATPase, C-terminal domain"/>
    <property type="match status" value="1"/>
</dbReference>
<comment type="catalytic activity">
    <reaction evidence="1">
        <text>ATP + protein L-histidine = ADP + protein N-phospho-L-histidine.</text>
        <dbReference type="EC" id="2.7.13.3"/>
    </reaction>
</comment>
<dbReference type="EnsemblBacteria" id="CAJ68357">
    <property type="protein sequence ID" value="CAJ68357"/>
    <property type="gene ID" value="CD630_14920"/>
</dbReference>
<dbReference type="Gene3D" id="1.10.287.130">
    <property type="match status" value="1"/>
</dbReference>
<accession>Q18C12</accession>
<dbReference type="GO" id="GO:0000155">
    <property type="term" value="F:phosphorelay sensor kinase activity"/>
    <property type="evidence" value="ECO:0007669"/>
    <property type="project" value="InterPro"/>
</dbReference>
<dbReference type="EC" id="2.7.13.3" evidence="3"/>
<organism evidence="11 12">
    <name type="scientific">Clostridioides difficile (strain 630)</name>
    <name type="common">Peptoclostridium difficile</name>
    <dbReference type="NCBI Taxonomy" id="272563"/>
    <lineage>
        <taxon>Bacteria</taxon>
        <taxon>Bacillati</taxon>
        <taxon>Bacillota</taxon>
        <taxon>Clostridia</taxon>
        <taxon>Peptostreptococcales</taxon>
        <taxon>Peptostreptococcaceae</taxon>
        <taxon>Clostridioides</taxon>
    </lineage>
</organism>
<keyword evidence="8" id="KW-1133">Transmembrane helix</keyword>
<dbReference type="SMART" id="SM00387">
    <property type="entry name" value="HATPase_c"/>
    <property type="match status" value="1"/>
</dbReference>
<feature type="transmembrane region" description="Helical" evidence="8">
    <location>
        <begin position="40"/>
        <end position="58"/>
    </location>
</feature>
<dbReference type="SUPFAM" id="SSF55874">
    <property type="entry name" value="ATPase domain of HSP90 chaperone/DNA topoisomerase II/histidine kinase"/>
    <property type="match status" value="1"/>
</dbReference>
<comment type="subcellular location">
    <subcellularLocation>
        <location evidence="2">Membrane</location>
    </subcellularLocation>
</comment>
<dbReference type="SMART" id="SM00388">
    <property type="entry name" value="HisKA"/>
    <property type="match status" value="1"/>
</dbReference>
<feature type="transmembrane region" description="Helical" evidence="8">
    <location>
        <begin position="177"/>
        <end position="196"/>
    </location>
</feature>
<dbReference type="InterPro" id="IPR003661">
    <property type="entry name" value="HisK_dim/P_dom"/>
</dbReference>
<dbReference type="PROSITE" id="PS50109">
    <property type="entry name" value="HIS_KIN"/>
    <property type="match status" value="1"/>
</dbReference>
<feature type="transmembrane region" description="Helical" evidence="8">
    <location>
        <begin position="93"/>
        <end position="111"/>
    </location>
</feature>
<evidence type="ECO:0000256" key="6">
    <source>
        <dbReference type="ARBA" id="ARBA00022777"/>
    </source>
</evidence>
<dbReference type="PHI-base" id="PHI:7183"/>
<evidence type="ECO:0000259" key="10">
    <source>
        <dbReference type="PROSITE" id="PS50112"/>
    </source>
</evidence>
<dbReference type="PROSITE" id="PS50112">
    <property type="entry name" value="PAS"/>
    <property type="match status" value="1"/>
</dbReference>
<evidence type="ECO:0000259" key="9">
    <source>
        <dbReference type="PROSITE" id="PS50109"/>
    </source>
</evidence>
<feature type="transmembrane region" description="Helical" evidence="8">
    <location>
        <begin position="64"/>
        <end position="86"/>
    </location>
</feature>
<dbReference type="BioCyc" id="PDIF272563:G12WB-1629-MONOMER"/>
<dbReference type="InterPro" id="IPR005467">
    <property type="entry name" value="His_kinase_dom"/>
</dbReference>
<dbReference type="InterPro" id="IPR036890">
    <property type="entry name" value="HATPase_C_sf"/>
</dbReference>
<dbReference type="PhylomeDB" id="Q18C12"/>
<dbReference type="InterPro" id="IPR035965">
    <property type="entry name" value="PAS-like_dom_sf"/>
</dbReference>